<organism evidence="1 2">
    <name type="scientific">Castor canadensis</name>
    <name type="common">American beaver</name>
    <dbReference type="NCBI Taxonomy" id="51338"/>
    <lineage>
        <taxon>Eukaryota</taxon>
        <taxon>Metazoa</taxon>
        <taxon>Chordata</taxon>
        <taxon>Craniata</taxon>
        <taxon>Vertebrata</taxon>
        <taxon>Euteleostomi</taxon>
        <taxon>Mammalia</taxon>
        <taxon>Eutheria</taxon>
        <taxon>Euarchontoglires</taxon>
        <taxon>Glires</taxon>
        <taxon>Rodentia</taxon>
        <taxon>Castorimorpha</taxon>
        <taxon>Castoridae</taxon>
        <taxon>Castor</taxon>
    </lineage>
</organism>
<evidence type="ECO:0000313" key="1">
    <source>
        <dbReference type="Proteomes" id="UP001732720"/>
    </source>
</evidence>
<dbReference type="Proteomes" id="UP001732720">
    <property type="component" value="Chromosome 17"/>
</dbReference>
<proteinExistence type="predicted"/>
<name>A0AC58LGT7_CASCN</name>
<gene>
    <name evidence="2" type="primary">C17H16orf89</name>
</gene>
<accession>A0AC58LGT7</accession>
<dbReference type="RefSeq" id="XP_073916358.1">
    <property type="nucleotide sequence ID" value="XM_074060257.1"/>
</dbReference>
<protein>
    <submittedName>
        <fullName evidence="2">UPF0764 protein C16orf89 homolog</fullName>
    </submittedName>
</protein>
<evidence type="ECO:0000313" key="2">
    <source>
        <dbReference type="RefSeq" id="XP_073916358.1"/>
    </source>
</evidence>
<reference evidence="2" key="1">
    <citation type="submission" date="2025-08" db="UniProtKB">
        <authorList>
            <consortium name="RefSeq"/>
        </authorList>
    </citation>
    <scope>IDENTIFICATION</scope>
</reference>
<sequence length="368" mass="41659">MAPDHPLPPCQATCRNCLLVLAPPLRLSFLPQPDSTRGRITITGAVLSALERATLFLQKMLPGINLDGAVGFQVMEVQLRSVQDKWTPDPQLRPLSLRARQLVNNLSILLHRSIFYLKRSDLVYLREFLTSIQPRFWKLPHIWTQTNASLVYPWLEPQDSFPADSSDACLVQLLGTGKDSSQPCRLSHFCRTFMTKPGHSGYSLSHQLFFFLWAKMKGCTKGLFHQSQHSISVFCTNMMERNQKAEATGYAHPTQDLFMENVMFCGMAGFSDFYKAQWLETTVSWQRPQESGFGKPAPKDEELVATRPHPQHILRRVRSREKLFADGCSCHNTATTVAALVGFLYFLAENPPANREQPPSTLSPQSDY</sequence>
<keyword evidence="1" id="KW-1185">Reference proteome</keyword>